<dbReference type="NCBIfam" id="NF047360">
    <property type="entry name" value="tail_chap_PVL"/>
    <property type="match status" value="1"/>
</dbReference>
<dbReference type="GeneID" id="22276164"/>
<dbReference type="KEGG" id="vg:22276164"/>
<accession>A0A068A213</accession>
<sequence>MAKLKRNIIQLVEDPKANEIKLQTYLTPHFISFEIVYEAMDLIDDIEDENSTMKPREIADRLMDMVVKIYDNQFTVKDLKERMHAPDGMNALREQVIFITQGQQTEETRNFIQNMK</sequence>
<proteinExistence type="predicted"/>
<evidence type="ECO:0008006" key="3">
    <source>
        <dbReference type="Google" id="ProtNLM"/>
    </source>
</evidence>
<dbReference type="RefSeq" id="YP_009103474.1">
    <property type="nucleotide sequence ID" value="NC_025460.1"/>
</dbReference>
<protein>
    <recommendedName>
        <fullName evidence="3">Phage protein</fullName>
    </recommendedName>
</protein>
<evidence type="ECO:0000313" key="2">
    <source>
        <dbReference type="Proteomes" id="UP000027380"/>
    </source>
</evidence>
<dbReference type="InterPro" id="IPR057006">
    <property type="entry name" value="Phage_TAC_19"/>
</dbReference>
<dbReference type="EMBL" id="KJ596420">
    <property type="protein sequence ID" value="AIA08814.1"/>
    <property type="molecule type" value="Genomic_DNA"/>
</dbReference>
<name>A0A068A213_9CAUD</name>
<dbReference type="Proteomes" id="UP000027380">
    <property type="component" value="Segment"/>
</dbReference>
<evidence type="ECO:0000313" key="1">
    <source>
        <dbReference type="EMBL" id="AIA08814.1"/>
    </source>
</evidence>
<organism evidence="1 2">
    <name type="scientific">Staphylococcus phage phiSa119</name>
    <dbReference type="NCBI Taxonomy" id="1498220"/>
    <lineage>
        <taxon>Viruses</taxon>
        <taxon>Duplodnaviria</taxon>
        <taxon>Heunggongvirae</taxon>
        <taxon>Uroviricota</taxon>
        <taxon>Caudoviricetes</taxon>
        <taxon>Bronfenbrennervirinae</taxon>
        <taxon>Biseptimavirus</taxon>
        <taxon>Biseptimavirus P1105</taxon>
    </lineage>
</organism>
<dbReference type="Pfam" id="PF23857">
    <property type="entry name" value="Phage_TAC_19"/>
    <property type="match status" value="1"/>
</dbReference>
<dbReference type="OrthoDB" id="15236at10239"/>
<reference evidence="1 2" key="1">
    <citation type="journal article" date="2014" name="Clin. Microbiol. Infect.">
        <title>Typing of Panton-Valentine leukocidin-encoding phages carried by methicillin-susceptible and methicillin-resistant Staphylococcus aureus from Italy.</title>
        <authorList>
            <person name="Sanchini A."/>
            <person name="Del Grosso M."/>
            <person name="Villa L."/>
            <person name="Ammendolia M.G."/>
            <person name="Superti F."/>
            <person name="Monaco M."/>
            <person name="Pantosti A."/>
        </authorList>
    </citation>
    <scope>NUCLEOTIDE SEQUENCE [LARGE SCALE GENOMIC DNA]</scope>
</reference>